<dbReference type="InterPro" id="IPR004860">
    <property type="entry name" value="LAGLIDADG_dom"/>
</dbReference>
<comment type="caution">
    <text evidence="2">The sequence shown here is derived from an EMBL/GenBank/DDBJ whole genome shotgun (WGS) entry which is preliminary data.</text>
</comment>
<evidence type="ECO:0000313" key="3">
    <source>
        <dbReference type="Proteomes" id="UP000179241"/>
    </source>
</evidence>
<gene>
    <name evidence="2" type="ORF">A2188_02840</name>
</gene>
<reference evidence="2 3" key="1">
    <citation type="journal article" date="2016" name="Nat. Commun.">
        <title>Thousands of microbial genomes shed light on interconnected biogeochemical processes in an aquifer system.</title>
        <authorList>
            <person name="Anantharaman K."/>
            <person name="Brown C.T."/>
            <person name="Hug L.A."/>
            <person name="Sharon I."/>
            <person name="Castelle C.J."/>
            <person name="Probst A.J."/>
            <person name="Thomas B.C."/>
            <person name="Singh A."/>
            <person name="Wilkins M.J."/>
            <person name="Karaoz U."/>
            <person name="Brodie E.L."/>
            <person name="Williams K.H."/>
            <person name="Hubbard S.S."/>
            <person name="Banfield J.F."/>
        </authorList>
    </citation>
    <scope>NUCLEOTIDE SEQUENCE [LARGE SCALE GENOMIC DNA]</scope>
</reference>
<proteinExistence type="predicted"/>
<sequence length="141" mass="16740">MNSDYIVGLTDGEGCFYVLLTERNHKKNPKAHIMAKSHFYIKLREDDLSLLEKVKDYLGFGKIYFQKEKRANHSPCYRFEVNSNEDKEKLVAFFKKHPLQSPKKQRDFEIFSKVSTMIANRDHFTQKGEDEIRKLKSLMHH</sequence>
<dbReference type="InterPro" id="IPR027434">
    <property type="entry name" value="Homing_endonucl"/>
</dbReference>
<feature type="domain" description="Homing endonuclease LAGLIDADG" evidence="1">
    <location>
        <begin position="6"/>
        <end position="114"/>
    </location>
</feature>
<accession>A0A1F8CL32</accession>
<dbReference type="SUPFAM" id="SSF55608">
    <property type="entry name" value="Homing endonucleases"/>
    <property type="match status" value="1"/>
</dbReference>
<dbReference type="PANTHER" id="PTHR36181">
    <property type="entry name" value="INTRON-ENCODED ENDONUCLEASE AI3-RELATED"/>
    <property type="match status" value="1"/>
</dbReference>
<evidence type="ECO:0000259" key="1">
    <source>
        <dbReference type="Pfam" id="PF00961"/>
    </source>
</evidence>
<dbReference type="Proteomes" id="UP000179241">
    <property type="component" value="Unassembled WGS sequence"/>
</dbReference>
<protein>
    <recommendedName>
        <fullName evidence="1">Homing endonuclease LAGLIDADG domain-containing protein</fullName>
    </recommendedName>
</protein>
<dbReference type="InterPro" id="IPR051289">
    <property type="entry name" value="LAGLIDADG_Endonuclease"/>
</dbReference>
<dbReference type="EMBL" id="MGHU01000038">
    <property type="protein sequence ID" value="OGM76961.1"/>
    <property type="molecule type" value="Genomic_DNA"/>
</dbReference>
<organism evidence="2 3">
    <name type="scientific">Candidatus Woesebacteria bacterium RIFOXYA1_FULL_43_9</name>
    <dbReference type="NCBI Taxonomy" id="1802534"/>
    <lineage>
        <taxon>Bacteria</taxon>
        <taxon>Candidatus Woeseibacteriota</taxon>
    </lineage>
</organism>
<dbReference type="Pfam" id="PF00961">
    <property type="entry name" value="LAGLIDADG_1"/>
    <property type="match status" value="1"/>
</dbReference>
<dbReference type="GO" id="GO:0004519">
    <property type="term" value="F:endonuclease activity"/>
    <property type="evidence" value="ECO:0007669"/>
    <property type="project" value="InterPro"/>
</dbReference>
<evidence type="ECO:0000313" key="2">
    <source>
        <dbReference type="EMBL" id="OGM76961.1"/>
    </source>
</evidence>
<dbReference type="PANTHER" id="PTHR36181:SF2">
    <property type="entry name" value="INTRON-ENCODED ENDONUCLEASE AI3-RELATED"/>
    <property type="match status" value="1"/>
</dbReference>
<dbReference type="AlphaFoldDB" id="A0A1F8CL32"/>
<dbReference type="Gene3D" id="3.10.28.10">
    <property type="entry name" value="Homing endonucleases"/>
    <property type="match status" value="1"/>
</dbReference>
<name>A0A1F8CL32_9BACT</name>